<sequence length="61" mass="7304">MYIAYSALQTIAQQTETKNTENHFTNELILRYQAYQTICNKYTREIAAIQKYLPNWQPAFR</sequence>
<evidence type="ECO:0000313" key="1">
    <source>
        <dbReference type="EMBL" id="SDS17200.1"/>
    </source>
</evidence>
<protein>
    <recommendedName>
        <fullName evidence="3">Transposase</fullName>
    </recommendedName>
</protein>
<proteinExistence type="predicted"/>
<reference evidence="1 2" key="1">
    <citation type="submission" date="2016-10" db="EMBL/GenBank/DDBJ databases">
        <authorList>
            <person name="de Groot N.N."/>
        </authorList>
    </citation>
    <scope>NUCLEOTIDE SEQUENCE [LARGE SCALE GENOMIC DNA]</scope>
    <source>
        <strain evidence="1 2">MP1X4</strain>
    </source>
</reference>
<organism evidence="1 2">
    <name type="scientific">Mucilaginibacter mallensis</name>
    <dbReference type="NCBI Taxonomy" id="652787"/>
    <lineage>
        <taxon>Bacteria</taxon>
        <taxon>Pseudomonadati</taxon>
        <taxon>Bacteroidota</taxon>
        <taxon>Sphingobacteriia</taxon>
        <taxon>Sphingobacteriales</taxon>
        <taxon>Sphingobacteriaceae</taxon>
        <taxon>Mucilaginibacter</taxon>
    </lineage>
</organism>
<dbReference type="STRING" id="652787.SAMN05216490_0669"/>
<keyword evidence="2" id="KW-1185">Reference proteome</keyword>
<dbReference type="EMBL" id="LT629740">
    <property type="protein sequence ID" value="SDS17200.1"/>
    <property type="molecule type" value="Genomic_DNA"/>
</dbReference>
<dbReference type="AlphaFoldDB" id="A0A1H1Q1B7"/>
<name>A0A1H1Q1B7_MUCMA</name>
<evidence type="ECO:0008006" key="3">
    <source>
        <dbReference type="Google" id="ProtNLM"/>
    </source>
</evidence>
<accession>A0A1H1Q1B7</accession>
<dbReference type="Proteomes" id="UP000199679">
    <property type="component" value="Chromosome I"/>
</dbReference>
<dbReference type="RefSeq" id="WP_091369212.1">
    <property type="nucleotide sequence ID" value="NZ_LT629740.1"/>
</dbReference>
<dbReference type="OrthoDB" id="800062at2"/>
<evidence type="ECO:0000313" key="2">
    <source>
        <dbReference type="Proteomes" id="UP000199679"/>
    </source>
</evidence>
<gene>
    <name evidence="1" type="ORF">SAMN05216490_0669</name>
</gene>